<accession>A0ACB9L8T8</accession>
<organism evidence="1 2">
    <name type="scientific">Bauhinia variegata</name>
    <name type="common">Purple orchid tree</name>
    <name type="synonym">Phanera variegata</name>
    <dbReference type="NCBI Taxonomy" id="167791"/>
    <lineage>
        <taxon>Eukaryota</taxon>
        <taxon>Viridiplantae</taxon>
        <taxon>Streptophyta</taxon>
        <taxon>Embryophyta</taxon>
        <taxon>Tracheophyta</taxon>
        <taxon>Spermatophyta</taxon>
        <taxon>Magnoliopsida</taxon>
        <taxon>eudicotyledons</taxon>
        <taxon>Gunneridae</taxon>
        <taxon>Pentapetalae</taxon>
        <taxon>rosids</taxon>
        <taxon>fabids</taxon>
        <taxon>Fabales</taxon>
        <taxon>Fabaceae</taxon>
        <taxon>Cercidoideae</taxon>
        <taxon>Cercideae</taxon>
        <taxon>Bauhiniinae</taxon>
        <taxon>Bauhinia</taxon>
    </lineage>
</organism>
<protein>
    <submittedName>
        <fullName evidence="1">Uncharacterized protein</fullName>
    </submittedName>
</protein>
<name>A0ACB9L8T8_BAUVA</name>
<dbReference type="Proteomes" id="UP000828941">
    <property type="component" value="Chromosome 12"/>
</dbReference>
<gene>
    <name evidence="1" type="ORF">L6164_029178</name>
</gene>
<proteinExistence type="predicted"/>
<sequence>MADRVHPHSSPPDSGEARTTTSGEPELSRKPTSPSSDKPVPTTGTYVIQIPKDQVYRVPPRENSRRYNQYGRRKQRRGGCCCCLCWLLGFIVILIVLLGITAGVLYLVFRPEAPDYTVNRIAVKGMNLTSALSSGAISPEFDVAVRANNPNDKIGIYYEKDSSVEIYYNDVRLCNGALPAFYQPSNNVTVFEMALKGSSIELRSTDSRALVDAQNKGKVPLNLKIRAPVKIEVGSVKTWRITVKVDCDITVDKLAAQAKIVSKTCDYGVDIWP</sequence>
<keyword evidence="2" id="KW-1185">Reference proteome</keyword>
<evidence type="ECO:0000313" key="1">
    <source>
        <dbReference type="EMBL" id="KAI4305836.1"/>
    </source>
</evidence>
<evidence type="ECO:0000313" key="2">
    <source>
        <dbReference type="Proteomes" id="UP000828941"/>
    </source>
</evidence>
<comment type="caution">
    <text evidence="1">The sequence shown here is derived from an EMBL/GenBank/DDBJ whole genome shotgun (WGS) entry which is preliminary data.</text>
</comment>
<dbReference type="EMBL" id="CM039437">
    <property type="protein sequence ID" value="KAI4305836.1"/>
    <property type="molecule type" value="Genomic_DNA"/>
</dbReference>
<reference evidence="1 2" key="1">
    <citation type="journal article" date="2022" name="DNA Res.">
        <title>Chromosomal-level genome assembly of the orchid tree Bauhinia variegata (Leguminosae; Cercidoideae) supports the allotetraploid origin hypothesis of Bauhinia.</title>
        <authorList>
            <person name="Zhong Y."/>
            <person name="Chen Y."/>
            <person name="Zheng D."/>
            <person name="Pang J."/>
            <person name="Liu Y."/>
            <person name="Luo S."/>
            <person name="Meng S."/>
            <person name="Qian L."/>
            <person name="Wei D."/>
            <person name="Dai S."/>
            <person name="Zhou R."/>
        </authorList>
    </citation>
    <scope>NUCLEOTIDE SEQUENCE [LARGE SCALE GENOMIC DNA]</scope>
    <source>
        <strain evidence="1">BV-YZ2020</strain>
    </source>
</reference>